<organism evidence="2 3">
    <name type="scientific">Paenibacillus psychroresistens</name>
    <dbReference type="NCBI Taxonomy" id="1778678"/>
    <lineage>
        <taxon>Bacteria</taxon>
        <taxon>Bacillati</taxon>
        <taxon>Bacillota</taxon>
        <taxon>Bacilli</taxon>
        <taxon>Bacillales</taxon>
        <taxon>Paenibacillaceae</taxon>
        <taxon>Paenibacillus</taxon>
    </lineage>
</organism>
<dbReference type="AlphaFoldDB" id="A0A6B8RF78"/>
<dbReference type="KEGG" id="ppsc:EHS13_09710"/>
<dbReference type="OrthoDB" id="2495455at2"/>
<evidence type="ECO:0000259" key="1">
    <source>
        <dbReference type="Pfam" id="PF12010"/>
    </source>
</evidence>
<gene>
    <name evidence="2" type="ORF">EHS13_09710</name>
</gene>
<dbReference type="Proteomes" id="UP000426246">
    <property type="component" value="Chromosome"/>
</dbReference>
<evidence type="ECO:0000313" key="2">
    <source>
        <dbReference type="EMBL" id="QGQ95141.1"/>
    </source>
</evidence>
<accession>A0A6B8RF78</accession>
<dbReference type="SUPFAM" id="SSF53850">
    <property type="entry name" value="Periplasmic binding protein-like II"/>
    <property type="match status" value="1"/>
</dbReference>
<dbReference type="InterPro" id="IPR022627">
    <property type="entry name" value="DUF3502"/>
</dbReference>
<evidence type="ECO:0000313" key="3">
    <source>
        <dbReference type="Proteomes" id="UP000426246"/>
    </source>
</evidence>
<dbReference type="InterPro" id="IPR050490">
    <property type="entry name" value="Bact_solute-bd_prot1"/>
</dbReference>
<dbReference type="PANTHER" id="PTHR43649">
    <property type="entry name" value="ARABINOSE-BINDING PROTEIN-RELATED"/>
    <property type="match status" value="1"/>
</dbReference>
<name>A0A6B8RF78_9BACL</name>
<dbReference type="InterPro" id="IPR006059">
    <property type="entry name" value="SBP"/>
</dbReference>
<dbReference type="Pfam" id="PF01547">
    <property type="entry name" value="SBP_bac_1"/>
    <property type="match status" value="1"/>
</dbReference>
<proteinExistence type="predicted"/>
<feature type="domain" description="DUF3502" evidence="1">
    <location>
        <begin position="447"/>
        <end position="512"/>
    </location>
</feature>
<dbReference type="PANTHER" id="PTHR43649:SF12">
    <property type="entry name" value="DIACETYLCHITOBIOSE BINDING PROTEIN DASA"/>
    <property type="match status" value="1"/>
</dbReference>
<dbReference type="Pfam" id="PF12010">
    <property type="entry name" value="DUF3502"/>
    <property type="match status" value="1"/>
</dbReference>
<dbReference type="PROSITE" id="PS51257">
    <property type="entry name" value="PROKAR_LIPOPROTEIN"/>
    <property type="match status" value="1"/>
</dbReference>
<dbReference type="EMBL" id="CP034235">
    <property type="protein sequence ID" value="QGQ95141.1"/>
    <property type="molecule type" value="Genomic_DNA"/>
</dbReference>
<keyword evidence="3" id="KW-1185">Reference proteome</keyword>
<dbReference type="Gene3D" id="3.40.190.10">
    <property type="entry name" value="Periplasmic binding protein-like II"/>
    <property type="match status" value="2"/>
</dbReference>
<sequence length="517" mass="57962">MNKKKMRWIPASLAVMIMFVLIMGCSKSSTNEGTDVKATDVKATAGTSEEILKLRYVIPGTAQPNQDEVVKLVNDKLKADGVNVQLELKFIPWDAWDQKSNLMLSTGEEFEMLHVMENGAVPAAAYVGRGALQPLDELIDKYGPVLKELIPSYAWDAAKVNGKIYSVPAQWRLETASSGELGTLGIRKDLLDKANVQVPKTADEFIAAAEAMQKASGKQSYIQTEMDVTPVFLHRTYDSWPFYVDYREQIAKVDQTGKVSSWLESDEFKQDAKVFRELYTKKLINPDILTFKTEERNKAMELGDFTFTTNAALYAAVGIKKNNPTAVIEEGYLAPEKSLLQFLAFGNTNAVPVTAKHPEAAIKFLNWLYSSKENHNLFLYGAEGKQYTAVGERKADFIKDKDNQPYYFPSWMIGNVKFMLFDKDVPDAYLKVQTEAPDMKVDLSTVIGFHLNSEPIAVEYANVLSEIKSKIIPIKMGVQDYDKYFPAALASLKAAGLDKVIAEYDKQFKEFQASKKK</sequence>
<protein>
    <submittedName>
        <fullName evidence="2">Extracellular solute-binding protein</fullName>
    </submittedName>
</protein>
<dbReference type="RefSeq" id="WP_155700156.1">
    <property type="nucleotide sequence ID" value="NZ_CP034235.1"/>
</dbReference>
<reference evidence="3" key="1">
    <citation type="submission" date="2018-11" db="EMBL/GenBank/DDBJ databases">
        <title>Complete genome sequence of Paenibacillus sp. ML311-T8.</title>
        <authorList>
            <person name="Nam Y.-D."/>
            <person name="Kang J."/>
            <person name="Chung W.-H."/>
            <person name="Park Y.S."/>
        </authorList>
    </citation>
    <scope>NUCLEOTIDE SEQUENCE [LARGE SCALE GENOMIC DNA]</scope>
    <source>
        <strain evidence="3">ML311-T8</strain>
    </source>
</reference>